<evidence type="ECO:0000313" key="3">
    <source>
        <dbReference type="Proteomes" id="UP001297092"/>
    </source>
</evidence>
<protein>
    <recommendedName>
        <fullName evidence="4">Lipoprotein</fullName>
    </recommendedName>
</protein>
<name>A0ABS5S1V4_9FLAO</name>
<proteinExistence type="predicted"/>
<sequence>MKFLSVVALLPILFVGFANCGGSKANSEAINFQKNPPFKIAEVYYQNWVAGVEEGGSGKNVHITFSEMETGVKIQSIYFNNKILELKNNSAKPMEYIGFHRNEMRSDVIMDSDPMKEAQNTPSEKNIFSLQKNEAVLSYTFKGKTEYFKISNLPEKEMMAYPQSNPNSHE</sequence>
<dbReference type="RefSeq" id="WP_214112050.1">
    <property type="nucleotide sequence ID" value="NZ_JAHCTB010000001.1"/>
</dbReference>
<evidence type="ECO:0000256" key="1">
    <source>
        <dbReference type="SAM" id="SignalP"/>
    </source>
</evidence>
<keyword evidence="1" id="KW-0732">Signal</keyword>
<dbReference type="EMBL" id="JAHCTB010000001">
    <property type="protein sequence ID" value="MBT0607193.1"/>
    <property type="molecule type" value="Genomic_DNA"/>
</dbReference>
<evidence type="ECO:0008006" key="4">
    <source>
        <dbReference type="Google" id="ProtNLM"/>
    </source>
</evidence>
<evidence type="ECO:0000313" key="2">
    <source>
        <dbReference type="EMBL" id="MBT0607193.1"/>
    </source>
</evidence>
<keyword evidence="3" id="KW-1185">Reference proteome</keyword>
<dbReference type="Proteomes" id="UP001297092">
    <property type="component" value="Unassembled WGS sequence"/>
</dbReference>
<feature type="signal peptide" evidence="1">
    <location>
        <begin position="1"/>
        <end position="20"/>
    </location>
</feature>
<feature type="chain" id="PRO_5046778787" description="Lipoprotein" evidence="1">
    <location>
        <begin position="21"/>
        <end position="170"/>
    </location>
</feature>
<organism evidence="2 3">
    <name type="scientific">Aequorivita echinoideorum</name>
    <dbReference type="NCBI Taxonomy" id="1549647"/>
    <lineage>
        <taxon>Bacteria</taxon>
        <taxon>Pseudomonadati</taxon>
        <taxon>Bacteroidota</taxon>
        <taxon>Flavobacteriia</taxon>
        <taxon>Flavobacteriales</taxon>
        <taxon>Flavobacteriaceae</taxon>
        <taxon>Aequorivita</taxon>
    </lineage>
</organism>
<gene>
    <name evidence="2" type="ORF">KIV10_03265</name>
</gene>
<comment type="caution">
    <text evidence="2">The sequence shown here is derived from an EMBL/GenBank/DDBJ whole genome shotgun (WGS) entry which is preliminary data.</text>
</comment>
<reference evidence="2 3" key="1">
    <citation type="submission" date="2021-05" db="EMBL/GenBank/DDBJ databases">
        <title>Aequorivita echinoideorum JCM 30378 genome.</title>
        <authorList>
            <person name="Zhang H."/>
            <person name="Li C."/>
        </authorList>
    </citation>
    <scope>NUCLEOTIDE SEQUENCE [LARGE SCALE GENOMIC DNA]</scope>
    <source>
        <strain evidence="2 3">JCM30378</strain>
    </source>
</reference>
<accession>A0ABS5S1V4</accession>